<keyword evidence="2" id="KW-1185">Reference proteome</keyword>
<name>A0ABU0YMC1_9PROT</name>
<evidence type="ECO:0000313" key="2">
    <source>
        <dbReference type="Proteomes" id="UP001230156"/>
    </source>
</evidence>
<dbReference type="EMBL" id="JAUYVI010000004">
    <property type="protein sequence ID" value="MDQ7248855.1"/>
    <property type="molecule type" value="Genomic_DNA"/>
</dbReference>
<proteinExistence type="predicted"/>
<organism evidence="1 2">
    <name type="scientific">Dongia sedimenti</name>
    <dbReference type="NCBI Taxonomy" id="3064282"/>
    <lineage>
        <taxon>Bacteria</taxon>
        <taxon>Pseudomonadati</taxon>
        <taxon>Pseudomonadota</taxon>
        <taxon>Alphaproteobacteria</taxon>
        <taxon>Rhodospirillales</taxon>
        <taxon>Dongiaceae</taxon>
        <taxon>Dongia</taxon>
    </lineage>
</organism>
<sequence>MDRNNRKENRVPHGLSFLMWPALVRAPWLLGSLMDGDERREAERRRRRDR</sequence>
<dbReference type="RefSeq" id="WP_379956336.1">
    <property type="nucleotide sequence ID" value="NZ_JAUYVI010000004.1"/>
</dbReference>
<reference evidence="2" key="1">
    <citation type="submission" date="2023-08" db="EMBL/GenBank/DDBJ databases">
        <title>Rhodospirillaceae gen. nov., a novel taxon isolated from the Yangtze River Yuezi River estuary sludge.</title>
        <authorList>
            <person name="Ruan L."/>
        </authorList>
    </citation>
    <scope>NUCLEOTIDE SEQUENCE [LARGE SCALE GENOMIC DNA]</scope>
    <source>
        <strain evidence="2">R-7</strain>
    </source>
</reference>
<evidence type="ECO:0000313" key="1">
    <source>
        <dbReference type="EMBL" id="MDQ7248855.1"/>
    </source>
</evidence>
<gene>
    <name evidence="1" type="ORF">Q8A70_14315</name>
</gene>
<dbReference type="Proteomes" id="UP001230156">
    <property type="component" value="Unassembled WGS sequence"/>
</dbReference>
<comment type="caution">
    <text evidence="1">The sequence shown here is derived from an EMBL/GenBank/DDBJ whole genome shotgun (WGS) entry which is preliminary data.</text>
</comment>
<accession>A0ABU0YMC1</accession>
<protein>
    <submittedName>
        <fullName evidence="1">Uncharacterized protein</fullName>
    </submittedName>
</protein>